<dbReference type="KEGG" id="ccac:CcaHIS019_0304330"/>
<dbReference type="EMBL" id="AP028214">
    <property type="protein sequence ID" value="BEI90363.1"/>
    <property type="molecule type" value="Genomic_DNA"/>
</dbReference>
<dbReference type="PANTHER" id="PTHR37792:SF1">
    <property type="entry name" value="RIBONUCLEASE MRP PROTEIN SUBUNIT RMP1"/>
    <property type="match status" value="1"/>
</dbReference>
<dbReference type="GO" id="GO:0042134">
    <property type="term" value="F:rRNA primary transcript binding"/>
    <property type="evidence" value="ECO:0007669"/>
    <property type="project" value="InterPro"/>
</dbReference>
<keyword evidence="3" id="KW-1185">Reference proteome</keyword>
<protein>
    <submittedName>
        <fullName evidence="2">Uncharacterized protein</fullName>
    </submittedName>
</protein>
<dbReference type="GeneID" id="85494233"/>
<dbReference type="AlphaFoldDB" id="A0AA48IIY3"/>
<feature type="compositionally biased region" description="Basic and acidic residues" evidence="1">
    <location>
        <begin position="301"/>
        <end position="311"/>
    </location>
</feature>
<evidence type="ECO:0000256" key="1">
    <source>
        <dbReference type="SAM" id="MobiDB-lite"/>
    </source>
</evidence>
<reference evidence="2" key="1">
    <citation type="journal article" date="2023" name="BMC Genomics">
        <title>Chromosome-level genome assemblies of Cutaneotrichosporon spp. (Trichosporonales, Basidiomycota) reveal imbalanced evolution between nucleotide sequences and chromosome synteny.</title>
        <authorList>
            <person name="Kobayashi Y."/>
            <person name="Kayamori A."/>
            <person name="Aoki K."/>
            <person name="Shiwa Y."/>
            <person name="Matsutani M."/>
            <person name="Fujita N."/>
            <person name="Sugita T."/>
            <person name="Iwasaki W."/>
            <person name="Tanaka N."/>
            <person name="Takashima M."/>
        </authorList>
    </citation>
    <scope>NUCLEOTIDE SEQUENCE</scope>
    <source>
        <strain evidence="2">HIS019</strain>
    </source>
</reference>
<feature type="compositionally biased region" description="Basic and acidic residues" evidence="1">
    <location>
        <begin position="198"/>
        <end position="208"/>
    </location>
</feature>
<dbReference type="GO" id="GO:0000294">
    <property type="term" value="P:nuclear-transcribed mRNA catabolic process, RNase MRP-dependent"/>
    <property type="evidence" value="ECO:0007669"/>
    <property type="project" value="TreeGrafter"/>
</dbReference>
<accession>A0AA48IIY3</accession>
<dbReference type="PANTHER" id="PTHR37792">
    <property type="entry name" value="RIBONUCLEASE MRP PROTEIN SUBUNIT RMP1"/>
    <property type="match status" value="1"/>
</dbReference>
<feature type="compositionally biased region" description="Basic and acidic residues" evidence="1">
    <location>
        <begin position="219"/>
        <end position="234"/>
    </location>
</feature>
<name>A0AA48IIY3_9TREE</name>
<dbReference type="InterPro" id="IPR047205">
    <property type="entry name" value="RMP1"/>
</dbReference>
<proteinExistence type="predicted"/>
<organism evidence="2 3">
    <name type="scientific">Cutaneotrichosporon cavernicola</name>
    <dbReference type="NCBI Taxonomy" id="279322"/>
    <lineage>
        <taxon>Eukaryota</taxon>
        <taxon>Fungi</taxon>
        <taxon>Dikarya</taxon>
        <taxon>Basidiomycota</taxon>
        <taxon>Agaricomycotina</taxon>
        <taxon>Tremellomycetes</taxon>
        <taxon>Trichosporonales</taxon>
        <taxon>Trichosporonaceae</taxon>
        <taxon>Cutaneotrichosporon</taxon>
    </lineage>
</organism>
<evidence type="ECO:0000313" key="2">
    <source>
        <dbReference type="EMBL" id="BEI90363.1"/>
    </source>
</evidence>
<dbReference type="RefSeq" id="XP_060455628.1">
    <property type="nucleotide sequence ID" value="XM_060598879.1"/>
</dbReference>
<dbReference type="GO" id="GO:0000172">
    <property type="term" value="C:ribonuclease MRP complex"/>
    <property type="evidence" value="ECO:0007669"/>
    <property type="project" value="InterPro"/>
</dbReference>
<sequence length="336" mass="36019">MQPQSHPHPHSSTSSHLATETALLTVLYDRSKAQHRSQIFLSRLQGVLRLSKRVIAALPRRDGSSSQVDPYAEVLGLLPKFISNLLRAAAASTAIIDLNHFVPLHTTLLACYARLLSVSLALGSALGVPQANLLSESRAKPIRRKAGVMESPAKAGEVKAGEVKAGEVTVGEVTVGEVGEIVARSVASTTTVSVDPAPESHPDQDRTEAQGILKKRRAKGMDEIGAKQKNKDGGIDAIFGNRNNVKEGMDDIFQKSSKKARTKDDGIDDIFDTKPKKKKRTEAPAPDTDVTPASATASPKSKPEKPNKAKSDAMGISKSKSKKTKKKSTMDDIFGF</sequence>
<evidence type="ECO:0000313" key="3">
    <source>
        <dbReference type="Proteomes" id="UP001233271"/>
    </source>
</evidence>
<feature type="compositionally biased region" description="Basic and acidic residues" evidence="1">
    <location>
        <begin position="244"/>
        <end position="253"/>
    </location>
</feature>
<dbReference type="GO" id="GO:0000466">
    <property type="term" value="P:maturation of 5.8S rRNA from tricistronic rRNA transcript (SSU-rRNA, 5.8S rRNA, LSU-rRNA)"/>
    <property type="evidence" value="ECO:0007669"/>
    <property type="project" value="TreeGrafter"/>
</dbReference>
<dbReference type="Proteomes" id="UP001233271">
    <property type="component" value="Chromosome 3"/>
</dbReference>
<feature type="region of interest" description="Disordered" evidence="1">
    <location>
        <begin position="189"/>
        <end position="336"/>
    </location>
</feature>
<gene>
    <name evidence="2" type="ORF">CcaverHIS019_0304330</name>
</gene>